<evidence type="ECO:0000313" key="3">
    <source>
        <dbReference type="Proteomes" id="UP000639643"/>
    </source>
</evidence>
<dbReference type="AlphaFoldDB" id="A0A8H6JFF0"/>
<comment type="caution">
    <text evidence="2">The sequence shown here is derived from an EMBL/GenBank/DDBJ whole genome shotgun (WGS) entry which is preliminary data.</text>
</comment>
<sequence>MRFQDVFLALAALCVGAEAAFDCKCKTDAKTTSCCNAEKFVSAVRGDKKLMCYVNNVVAPLPASFPFRNCCGGEFELCR</sequence>
<evidence type="ECO:0008006" key="4">
    <source>
        <dbReference type="Google" id="ProtNLM"/>
    </source>
</evidence>
<feature type="signal peptide" evidence="1">
    <location>
        <begin position="1"/>
        <end position="19"/>
    </location>
</feature>
<keyword evidence="3" id="KW-1185">Reference proteome</keyword>
<reference evidence="2" key="1">
    <citation type="journal article" date="2020" name="Phytopathology">
        <title>Genome Sequence Resources of Colletotrichum truncatum, C. plurivorum, C. musicola, and C. sojae: Four Species Pathogenic to Soybean (Glycine max).</title>
        <authorList>
            <person name="Rogerio F."/>
            <person name="Boufleur T.R."/>
            <person name="Ciampi-Guillardi M."/>
            <person name="Sukno S.A."/>
            <person name="Thon M.R."/>
            <person name="Massola Junior N.S."/>
            <person name="Baroncelli R."/>
        </authorList>
    </citation>
    <scope>NUCLEOTIDE SEQUENCE</scope>
    <source>
        <strain evidence="2">LFN0074</strain>
    </source>
</reference>
<dbReference type="EMBL" id="WIGM01000799">
    <property type="protein sequence ID" value="KAF6812097.1"/>
    <property type="molecule type" value="Genomic_DNA"/>
</dbReference>
<evidence type="ECO:0000256" key="1">
    <source>
        <dbReference type="SAM" id="SignalP"/>
    </source>
</evidence>
<accession>A0A8H6JFF0</accession>
<gene>
    <name evidence="2" type="ORF">CMUS01_13139</name>
</gene>
<feature type="chain" id="PRO_5034308830" description="Hydrophobin" evidence="1">
    <location>
        <begin position="20"/>
        <end position="79"/>
    </location>
</feature>
<evidence type="ECO:0000313" key="2">
    <source>
        <dbReference type="EMBL" id="KAF6812097.1"/>
    </source>
</evidence>
<dbReference type="Proteomes" id="UP000639643">
    <property type="component" value="Unassembled WGS sequence"/>
</dbReference>
<dbReference type="OrthoDB" id="4789413at2759"/>
<name>A0A8H6JFF0_9PEZI</name>
<protein>
    <recommendedName>
        <fullName evidence="4">Hydrophobin</fullName>
    </recommendedName>
</protein>
<proteinExistence type="predicted"/>
<organism evidence="2 3">
    <name type="scientific">Colletotrichum musicola</name>
    <dbReference type="NCBI Taxonomy" id="2175873"/>
    <lineage>
        <taxon>Eukaryota</taxon>
        <taxon>Fungi</taxon>
        <taxon>Dikarya</taxon>
        <taxon>Ascomycota</taxon>
        <taxon>Pezizomycotina</taxon>
        <taxon>Sordariomycetes</taxon>
        <taxon>Hypocreomycetidae</taxon>
        <taxon>Glomerellales</taxon>
        <taxon>Glomerellaceae</taxon>
        <taxon>Colletotrichum</taxon>
        <taxon>Colletotrichum orchidearum species complex</taxon>
    </lineage>
</organism>
<keyword evidence="1" id="KW-0732">Signal</keyword>